<dbReference type="InterPro" id="IPR052035">
    <property type="entry name" value="ZnF_BED_domain_contain"/>
</dbReference>
<dbReference type="InterPro" id="IPR008906">
    <property type="entry name" value="HATC_C_dom"/>
</dbReference>
<keyword evidence="4" id="KW-1185">Reference proteome</keyword>
<sequence>MLEVINYYSIPVMTDTSSSKPESDSDIEYFNTCNPDRPAETTVTRTDQIQEPEPEAISYSQMSTQPPELAEDIVLVITDSETESESEPEPEENIDSDVDLFTGERTVKPGNSGLRRPHEAVEPSESDCPLVKRHKCREYGQRRYLPGCWLPDTYSSASSSSVPWFREWFNVLYDNDPAVYTLRHLPTDLDREDLKIISERSTEITQAVAKFIAGDLQPLSVVGKAYFKNLLSVMDPKYELPSRRYFTMNVIPEMYTSVRTNVELELKECESLAITTDGWTSRACQSYLTVTAHGLDSNWKQHNYVLATRMLDVSHTGVNVGEALAGVVAEFGLQRPSGTAVVTDNAANMDIAAKAAMLTPHVKCFAHTVNLACQKVRRIVSFFHKSTTATALLKLNQKNKELKLIQDVSTRWNSTYDMLQRYVDEHEAITATLSSSELRKNAKGIVTLSPDEITDLEAVMCVLGPLKTITTIMCDARHPTISLVLVFKNKITSAMVISENDSDLIKAMKGAIRQDMTKRYTQVEVEEFMWMCTALDPRFRSLPDLSSEKREAVYTNLIAKTETVKSEVSPDAATPSTSTATALPALPAIPGMTDENANKVDLAIEVTTEPDQKRQKTGMEALLGDVYITHTEPGISTVECLYREVEKYRSEIASPLDTDPQVWWRSHENDYPNLSRLAKHTFHIPATFVASERVFSVAGDVVTATRSRLAPDMVDVLVFLKHNL</sequence>
<dbReference type="SUPFAM" id="SSF53098">
    <property type="entry name" value="Ribonuclease H-like"/>
    <property type="match status" value="1"/>
</dbReference>
<dbReference type="PANTHER" id="PTHR46481:SF4">
    <property type="entry name" value="ZINC FINGER BED DOMAIN-CONTAINING PROTEIN 4"/>
    <property type="match status" value="1"/>
</dbReference>
<gene>
    <name evidence="3" type="ORF">MAR_008570</name>
</gene>
<evidence type="ECO:0000313" key="3">
    <source>
        <dbReference type="EMBL" id="WAR02012.1"/>
    </source>
</evidence>
<evidence type="ECO:0000259" key="2">
    <source>
        <dbReference type="Pfam" id="PF05699"/>
    </source>
</evidence>
<evidence type="ECO:0000256" key="1">
    <source>
        <dbReference type="SAM" id="MobiDB-lite"/>
    </source>
</evidence>
<dbReference type="Proteomes" id="UP001164746">
    <property type="component" value="Chromosome 4"/>
</dbReference>
<dbReference type="InterPro" id="IPR012337">
    <property type="entry name" value="RNaseH-like_sf"/>
</dbReference>
<accession>A0ABY7DYZ7</accession>
<reference evidence="3" key="1">
    <citation type="submission" date="2022-11" db="EMBL/GenBank/DDBJ databases">
        <title>Centuries of genome instability and evolution in soft-shell clam transmissible cancer (bioRxiv).</title>
        <authorList>
            <person name="Hart S.F.M."/>
            <person name="Yonemitsu M.A."/>
            <person name="Giersch R.M."/>
            <person name="Beal B.F."/>
            <person name="Arriagada G."/>
            <person name="Davis B.W."/>
            <person name="Ostrander E.A."/>
            <person name="Goff S.P."/>
            <person name="Metzger M.J."/>
        </authorList>
    </citation>
    <scope>NUCLEOTIDE SEQUENCE</scope>
    <source>
        <strain evidence="3">MELC-2E11</strain>
        <tissue evidence="3">Siphon/mantle</tissue>
    </source>
</reference>
<dbReference type="Pfam" id="PF05699">
    <property type="entry name" value="Dimer_Tnp_hAT"/>
    <property type="match status" value="1"/>
</dbReference>
<dbReference type="SUPFAM" id="SSF140996">
    <property type="entry name" value="Hermes dimerisation domain"/>
    <property type="match status" value="1"/>
</dbReference>
<name>A0ABY7DYZ7_MYAAR</name>
<proteinExistence type="predicted"/>
<feature type="domain" description="HAT C-terminal dimerisation" evidence="2">
    <location>
        <begin position="645"/>
        <end position="724"/>
    </location>
</feature>
<organism evidence="3 4">
    <name type="scientific">Mya arenaria</name>
    <name type="common">Soft-shell clam</name>
    <dbReference type="NCBI Taxonomy" id="6604"/>
    <lineage>
        <taxon>Eukaryota</taxon>
        <taxon>Metazoa</taxon>
        <taxon>Spiralia</taxon>
        <taxon>Lophotrochozoa</taxon>
        <taxon>Mollusca</taxon>
        <taxon>Bivalvia</taxon>
        <taxon>Autobranchia</taxon>
        <taxon>Heteroconchia</taxon>
        <taxon>Euheterodonta</taxon>
        <taxon>Imparidentia</taxon>
        <taxon>Neoheterodontei</taxon>
        <taxon>Myida</taxon>
        <taxon>Myoidea</taxon>
        <taxon>Myidae</taxon>
        <taxon>Mya</taxon>
    </lineage>
</organism>
<feature type="region of interest" description="Disordered" evidence="1">
    <location>
        <begin position="13"/>
        <end position="65"/>
    </location>
</feature>
<evidence type="ECO:0000313" key="4">
    <source>
        <dbReference type="Proteomes" id="UP001164746"/>
    </source>
</evidence>
<dbReference type="EMBL" id="CP111015">
    <property type="protein sequence ID" value="WAR02012.1"/>
    <property type="molecule type" value="Genomic_DNA"/>
</dbReference>
<protein>
    <submittedName>
        <fullName evidence="3">ZBED1-like protein</fullName>
    </submittedName>
</protein>
<dbReference type="PANTHER" id="PTHR46481">
    <property type="entry name" value="ZINC FINGER BED DOMAIN-CONTAINING PROTEIN 4"/>
    <property type="match status" value="1"/>
</dbReference>